<dbReference type="Pfam" id="PF13185">
    <property type="entry name" value="GAF_2"/>
    <property type="match status" value="1"/>
</dbReference>
<proteinExistence type="predicted"/>
<protein>
    <submittedName>
        <fullName evidence="3">GAF domain-containing protein</fullName>
    </submittedName>
</protein>
<dbReference type="Gene3D" id="3.30.450.40">
    <property type="match status" value="1"/>
</dbReference>
<keyword evidence="1" id="KW-1133">Transmembrane helix</keyword>
<feature type="domain" description="GAF" evidence="2">
    <location>
        <begin position="189"/>
        <end position="336"/>
    </location>
</feature>
<evidence type="ECO:0000313" key="3">
    <source>
        <dbReference type="EMBL" id="MFC0476919.1"/>
    </source>
</evidence>
<accession>A0ABV6KUB4</accession>
<sequence length="339" mass="38035">MTTSKKGRSKTSQSSIEQEKPLNLFGLICCYVTAGLLVAAILYTFTGVIADIASWGLNKEITKVKVLASVSILYFAFVLIKGLGGFWRSSERNEIGSGITNFPNPFYDPSYKKGPILLLKEYRDLQRRLRLTSTLVKKSQSALDSLQNTTRGLEAKLRVLLRHNDNANRLLKSYNFLYKENDSQFSYKMLRHVLSECITVLEKDQSDKSISLFRVNDDDKLEIIESVRINAESIAKRVFSKGEGFAGYIWNTGKAEIVNTIDQADHRFNDMGLAATPIGSILGFPLIVDDLIVGVLCLQSESANGFNKEADLRTVEFYARLCTLILLYDKLNKSIDVRG</sequence>
<dbReference type="EMBL" id="JBHLUU010000114">
    <property type="protein sequence ID" value="MFC0476919.1"/>
    <property type="molecule type" value="Genomic_DNA"/>
</dbReference>
<organism evidence="3 4">
    <name type="scientific">Robertmurraya beringensis</name>
    <dbReference type="NCBI Taxonomy" id="641660"/>
    <lineage>
        <taxon>Bacteria</taxon>
        <taxon>Bacillati</taxon>
        <taxon>Bacillota</taxon>
        <taxon>Bacilli</taxon>
        <taxon>Bacillales</taxon>
        <taxon>Bacillaceae</taxon>
        <taxon>Robertmurraya</taxon>
    </lineage>
</organism>
<evidence type="ECO:0000313" key="4">
    <source>
        <dbReference type="Proteomes" id="UP001589738"/>
    </source>
</evidence>
<name>A0ABV6KUB4_9BACI</name>
<dbReference type="Proteomes" id="UP001589738">
    <property type="component" value="Unassembled WGS sequence"/>
</dbReference>
<dbReference type="SUPFAM" id="SSF55781">
    <property type="entry name" value="GAF domain-like"/>
    <property type="match status" value="1"/>
</dbReference>
<dbReference type="SMART" id="SM00065">
    <property type="entry name" value="GAF"/>
    <property type="match status" value="1"/>
</dbReference>
<keyword evidence="4" id="KW-1185">Reference proteome</keyword>
<gene>
    <name evidence="3" type="ORF">ACFFHF_17080</name>
</gene>
<feature type="transmembrane region" description="Helical" evidence="1">
    <location>
        <begin position="66"/>
        <end position="87"/>
    </location>
</feature>
<dbReference type="InterPro" id="IPR029016">
    <property type="entry name" value="GAF-like_dom_sf"/>
</dbReference>
<evidence type="ECO:0000256" key="1">
    <source>
        <dbReference type="SAM" id="Phobius"/>
    </source>
</evidence>
<evidence type="ECO:0000259" key="2">
    <source>
        <dbReference type="SMART" id="SM00065"/>
    </source>
</evidence>
<keyword evidence="1" id="KW-0472">Membrane</keyword>
<dbReference type="RefSeq" id="WP_160548317.1">
    <property type="nucleotide sequence ID" value="NZ_JBHLUU010000114.1"/>
</dbReference>
<comment type="caution">
    <text evidence="3">The sequence shown here is derived from an EMBL/GenBank/DDBJ whole genome shotgun (WGS) entry which is preliminary data.</text>
</comment>
<dbReference type="InterPro" id="IPR003018">
    <property type="entry name" value="GAF"/>
</dbReference>
<keyword evidence="1" id="KW-0812">Transmembrane</keyword>
<reference evidence="3 4" key="1">
    <citation type="submission" date="2024-09" db="EMBL/GenBank/DDBJ databases">
        <authorList>
            <person name="Sun Q."/>
            <person name="Mori K."/>
        </authorList>
    </citation>
    <scope>NUCLEOTIDE SEQUENCE [LARGE SCALE GENOMIC DNA]</scope>
    <source>
        <strain evidence="3 4">CGMCC 1.9126</strain>
    </source>
</reference>
<feature type="transmembrane region" description="Helical" evidence="1">
    <location>
        <begin position="21"/>
        <end position="46"/>
    </location>
</feature>